<dbReference type="RefSeq" id="WP_207561159.1">
    <property type="nucleotide sequence ID" value="NZ_CP046072.1"/>
</dbReference>
<organism evidence="3 4">
    <name type="scientific">Sulfurimonas aquatica</name>
    <dbReference type="NCBI Taxonomy" id="2672570"/>
    <lineage>
        <taxon>Bacteria</taxon>
        <taxon>Pseudomonadati</taxon>
        <taxon>Campylobacterota</taxon>
        <taxon>Epsilonproteobacteria</taxon>
        <taxon>Campylobacterales</taxon>
        <taxon>Sulfurimonadaceae</taxon>
        <taxon>Sulfurimonas</taxon>
    </lineage>
</organism>
<dbReference type="GO" id="GO:0006281">
    <property type="term" value="P:DNA repair"/>
    <property type="evidence" value="ECO:0007669"/>
    <property type="project" value="InterPro"/>
</dbReference>
<dbReference type="GO" id="GO:0015628">
    <property type="term" value="P:protein secretion by the type II secretion system"/>
    <property type="evidence" value="ECO:0007669"/>
    <property type="project" value="TreeGrafter"/>
</dbReference>
<dbReference type="PANTHER" id="PTHR21180">
    <property type="entry name" value="ENDONUCLEASE/EXONUCLEASE/PHOSPHATASE FAMILY DOMAIN-CONTAINING PROTEIN 1"/>
    <property type="match status" value="1"/>
</dbReference>
<dbReference type="SMART" id="SM00278">
    <property type="entry name" value="HhH1"/>
    <property type="match status" value="2"/>
</dbReference>
<gene>
    <name evidence="3" type="ORF">GJV85_09570</name>
</gene>
<dbReference type="AlphaFoldDB" id="A0A975B182"/>
<accession>A0A975B182</accession>
<protein>
    <submittedName>
        <fullName evidence="3">Helix-hairpin-helix domain-containing protein</fullName>
    </submittedName>
</protein>
<dbReference type="Proteomes" id="UP000671852">
    <property type="component" value="Chromosome"/>
</dbReference>
<feature type="domain" description="Helix-hairpin-helix DNA-binding motif class 1" evidence="2">
    <location>
        <begin position="55"/>
        <end position="74"/>
    </location>
</feature>
<proteinExistence type="predicted"/>
<feature type="domain" description="Helix-hairpin-helix DNA-binding motif class 1" evidence="2">
    <location>
        <begin position="26"/>
        <end position="45"/>
    </location>
</feature>
<dbReference type="InterPro" id="IPR003583">
    <property type="entry name" value="Hlx-hairpin-Hlx_DNA-bd_motif"/>
</dbReference>
<dbReference type="Pfam" id="PF12836">
    <property type="entry name" value="HHH_3"/>
    <property type="match status" value="1"/>
</dbReference>
<dbReference type="InterPro" id="IPR010994">
    <property type="entry name" value="RuvA_2-like"/>
</dbReference>
<dbReference type="PANTHER" id="PTHR21180:SF32">
    <property type="entry name" value="ENDONUCLEASE_EXONUCLEASE_PHOSPHATASE FAMILY DOMAIN-CONTAINING PROTEIN 1"/>
    <property type="match status" value="1"/>
</dbReference>
<evidence type="ECO:0000313" key="3">
    <source>
        <dbReference type="EMBL" id="QSZ42342.1"/>
    </source>
</evidence>
<dbReference type="GO" id="GO:0003677">
    <property type="term" value="F:DNA binding"/>
    <property type="evidence" value="ECO:0007669"/>
    <property type="project" value="InterPro"/>
</dbReference>
<evidence type="ECO:0000259" key="2">
    <source>
        <dbReference type="SMART" id="SM00278"/>
    </source>
</evidence>
<sequence length="82" mass="8831">MKILAIVALGASFLFGAVDINTAKEKELMTLKGIGAKKATAIVTYRKKHCFKSVNDLTSVKGIGAKFIDNNKKNLSASKCKK</sequence>
<dbReference type="GO" id="GO:0015627">
    <property type="term" value="C:type II protein secretion system complex"/>
    <property type="evidence" value="ECO:0007669"/>
    <property type="project" value="TreeGrafter"/>
</dbReference>
<feature type="signal peptide" evidence="1">
    <location>
        <begin position="1"/>
        <end position="17"/>
    </location>
</feature>
<dbReference type="KEGG" id="saqt:GJV85_09570"/>
<keyword evidence="1" id="KW-0732">Signal</keyword>
<feature type="chain" id="PRO_5036985144" evidence="1">
    <location>
        <begin position="18"/>
        <end position="82"/>
    </location>
</feature>
<dbReference type="InterPro" id="IPR051675">
    <property type="entry name" value="Endo/Exo/Phosphatase_dom_1"/>
</dbReference>
<name>A0A975B182_9BACT</name>
<keyword evidence="4" id="KW-1185">Reference proteome</keyword>
<dbReference type="Gene3D" id="1.10.150.280">
    <property type="entry name" value="AF1531-like domain"/>
    <property type="match status" value="1"/>
</dbReference>
<evidence type="ECO:0000313" key="4">
    <source>
        <dbReference type="Proteomes" id="UP000671852"/>
    </source>
</evidence>
<reference evidence="3" key="2">
    <citation type="submission" date="2021-04" db="EMBL/GenBank/DDBJ databases">
        <title>Isolation and characterization of a novel species of the genus Sulfurimonas.</title>
        <authorList>
            <person name="Fukui M."/>
        </authorList>
    </citation>
    <scope>NUCLEOTIDE SEQUENCE</scope>
    <source>
        <strain evidence="3">H1576</strain>
    </source>
</reference>
<dbReference type="EMBL" id="CP046072">
    <property type="protein sequence ID" value="QSZ42342.1"/>
    <property type="molecule type" value="Genomic_DNA"/>
</dbReference>
<dbReference type="NCBIfam" id="TIGR00426">
    <property type="entry name" value="competence protein ComEA helix-hairpin-helix repeat region"/>
    <property type="match status" value="1"/>
</dbReference>
<reference evidence="3" key="1">
    <citation type="submission" date="2019-11" db="EMBL/GenBank/DDBJ databases">
        <authorList>
            <person name="Kojima H."/>
        </authorList>
    </citation>
    <scope>NUCLEOTIDE SEQUENCE</scope>
    <source>
        <strain evidence="3">H1576</strain>
    </source>
</reference>
<evidence type="ECO:0000256" key="1">
    <source>
        <dbReference type="SAM" id="SignalP"/>
    </source>
</evidence>
<dbReference type="SUPFAM" id="SSF47781">
    <property type="entry name" value="RuvA domain 2-like"/>
    <property type="match status" value="1"/>
</dbReference>
<dbReference type="InterPro" id="IPR004509">
    <property type="entry name" value="Competence_ComEA_HhH"/>
</dbReference>